<dbReference type="GeneID" id="17325506"/>
<organism evidence="2 3">
    <name type="scientific">Chondrus crispus</name>
    <name type="common">Carrageen Irish moss</name>
    <name type="synonym">Polymorpha crispa</name>
    <dbReference type="NCBI Taxonomy" id="2769"/>
    <lineage>
        <taxon>Eukaryota</taxon>
        <taxon>Rhodophyta</taxon>
        <taxon>Florideophyceae</taxon>
        <taxon>Rhodymeniophycidae</taxon>
        <taxon>Gigartinales</taxon>
        <taxon>Gigartinaceae</taxon>
        <taxon>Chondrus</taxon>
    </lineage>
</organism>
<sequence length="121" mass="13932">MRPEPYTDRASQRNVRRERGTADKAQRYTMFHKVSLLQLFDFRVEDSEVQHKSFLRGSYGLFDFLDILRSKIEKPVERCMACISICDPTMLPGVGYGSLQNSIRRDFESFNLSTPCAVNSG</sequence>
<accession>R7QK86</accession>
<evidence type="ECO:0000256" key="1">
    <source>
        <dbReference type="SAM" id="MobiDB-lite"/>
    </source>
</evidence>
<evidence type="ECO:0000313" key="2">
    <source>
        <dbReference type="EMBL" id="CDF37891.1"/>
    </source>
</evidence>
<gene>
    <name evidence="2" type="ORF">CHC_T00000024001</name>
</gene>
<dbReference type="Gramene" id="CDF37891">
    <property type="protein sequence ID" value="CDF37891"/>
    <property type="gene ID" value="CHC_T00000024001"/>
</dbReference>
<evidence type="ECO:0000313" key="3">
    <source>
        <dbReference type="Proteomes" id="UP000012073"/>
    </source>
</evidence>
<feature type="region of interest" description="Disordered" evidence="1">
    <location>
        <begin position="1"/>
        <end position="21"/>
    </location>
</feature>
<dbReference type="KEGG" id="ccp:CHC_T00000024001"/>
<keyword evidence="3" id="KW-1185">Reference proteome</keyword>
<protein>
    <submittedName>
        <fullName evidence="2">Uncharacterized protein</fullName>
    </submittedName>
</protein>
<name>R7QK86_CHOCR</name>
<dbReference type="RefSeq" id="XP_005717762.1">
    <property type="nucleotide sequence ID" value="XM_005717705.1"/>
</dbReference>
<dbReference type="EMBL" id="HG001883">
    <property type="protein sequence ID" value="CDF37891.1"/>
    <property type="molecule type" value="Genomic_DNA"/>
</dbReference>
<dbReference type="AlphaFoldDB" id="R7QK86"/>
<proteinExistence type="predicted"/>
<dbReference type="Proteomes" id="UP000012073">
    <property type="component" value="Unassembled WGS sequence"/>
</dbReference>
<reference evidence="3" key="1">
    <citation type="journal article" date="2013" name="Proc. Natl. Acad. Sci. U.S.A.">
        <title>Genome structure and metabolic features in the red seaweed Chondrus crispus shed light on evolution of the Archaeplastida.</title>
        <authorList>
            <person name="Collen J."/>
            <person name="Porcel B."/>
            <person name="Carre W."/>
            <person name="Ball S.G."/>
            <person name="Chaparro C."/>
            <person name="Tonon T."/>
            <person name="Barbeyron T."/>
            <person name="Michel G."/>
            <person name="Noel B."/>
            <person name="Valentin K."/>
            <person name="Elias M."/>
            <person name="Artiguenave F."/>
            <person name="Arun A."/>
            <person name="Aury J.M."/>
            <person name="Barbosa-Neto J.F."/>
            <person name="Bothwell J.H."/>
            <person name="Bouget F.Y."/>
            <person name="Brillet L."/>
            <person name="Cabello-Hurtado F."/>
            <person name="Capella-Gutierrez S."/>
            <person name="Charrier B."/>
            <person name="Cladiere L."/>
            <person name="Cock J.M."/>
            <person name="Coelho S.M."/>
            <person name="Colleoni C."/>
            <person name="Czjzek M."/>
            <person name="Da Silva C."/>
            <person name="Delage L."/>
            <person name="Denoeud F."/>
            <person name="Deschamps P."/>
            <person name="Dittami S.M."/>
            <person name="Gabaldon T."/>
            <person name="Gachon C.M."/>
            <person name="Groisillier A."/>
            <person name="Herve C."/>
            <person name="Jabbari K."/>
            <person name="Katinka M."/>
            <person name="Kloareg B."/>
            <person name="Kowalczyk N."/>
            <person name="Labadie K."/>
            <person name="Leblanc C."/>
            <person name="Lopez P.J."/>
            <person name="McLachlan D.H."/>
            <person name="Meslet-Cladiere L."/>
            <person name="Moustafa A."/>
            <person name="Nehr Z."/>
            <person name="Nyvall Collen P."/>
            <person name="Panaud O."/>
            <person name="Partensky F."/>
            <person name="Poulain J."/>
            <person name="Rensing S.A."/>
            <person name="Rousvoal S."/>
            <person name="Samson G."/>
            <person name="Symeonidi A."/>
            <person name="Weissenbach J."/>
            <person name="Zambounis A."/>
            <person name="Wincker P."/>
            <person name="Boyen C."/>
        </authorList>
    </citation>
    <scope>NUCLEOTIDE SEQUENCE [LARGE SCALE GENOMIC DNA]</scope>
    <source>
        <strain evidence="3">cv. Stackhouse</strain>
    </source>
</reference>